<dbReference type="EMBL" id="JAGFNY010000002">
    <property type="protein sequence ID" value="MBW7569609.1"/>
    <property type="molecule type" value="Genomic_DNA"/>
</dbReference>
<evidence type="ECO:0000313" key="2">
    <source>
        <dbReference type="EMBL" id="MBW7569609.1"/>
    </source>
</evidence>
<dbReference type="Gene3D" id="3.30.950.30">
    <property type="entry name" value="Schlafen, AAA domain"/>
    <property type="match status" value="1"/>
</dbReference>
<evidence type="ECO:0000259" key="1">
    <source>
        <dbReference type="Pfam" id="PF04326"/>
    </source>
</evidence>
<reference evidence="2 3" key="1">
    <citation type="submission" date="2021-03" db="EMBL/GenBank/DDBJ databases">
        <title>Succinivibrio sp. nov. isolated from feces of cow.</title>
        <authorList>
            <person name="Choi J.-Y."/>
        </authorList>
    </citation>
    <scope>NUCLEOTIDE SEQUENCE [LARGE SCALE GENOMIC DNA]</scope>
    <source>
        <strain evidence="2 3">AGMB01872</strain>
    </source>
</reference>
<dbReference type="Pfam" id="PF13412">
    <property type="entry name" value="HTH_24"/>
    <property type="match status" value="1"/>
</dbReference>
<name>A0ABS7DEY4_9GAMM</name>
<comment type="caution">
    <text evidence="2">The sequence shown here is derived from an EMBL/GenBank/DDBJ whole genome shotgun (WGS) entry which is preliminary data.</text>
</comment>
<dbReference type="PANTHER" id="PTHR30595:SF6">
    <property type="entry name" value="SCHLAFEN ALBA-2 DOMAIN-CONTAINING PROTEIN"/>
    <property type="match status" value="1"/>
</dbReference>
<dbReference type="InterPro" id="IPR007421">
    <property type="entry name" value="Schlafen_AlbA_2_dom"/>
</dbReference>
<dbReference type="Gene3D" id="3.30.565.60">
    <property type="match status" value="1"/>
</dbReference>
<dbReference type="Gene3D" id="1.10.10.10">
    <property type="entry name" value="Winged helix-like DNA-binding domain superfamily/Winged helix DNA-binding domain"/>
    <property type="match status" value="1"/>
</dbReference>
<dbReference type="Pfam" id="PF13749">
    <property type="entry name" value="HATPase_c_4"/>
    <property type="match status" value="1"/>
</dbReference>
<dbReference type="InterPro" id="IPR036388">
    <property type="entry name" value="WH-like_DNA-bd_sf"/>
</dbReference>
<proteinExistence type="predicted"/>
<dbReference type="InterPro" id="IPR038475">
    <property type="entry name" value="RecG_C_sf"/>
</dbReference>
<dbReference type="PANTHER" id="PTHR30595">
    <property type="entry name" value="GLPR-RELATED TRANSCRIPTIONAL REPRESSOR"/>
    <property type="match status" value="1"/>
</dbReference>
<evidence type="ECO:0000313" key="3">
    <source>
        <dbReference type="Proteomes" id="UP000731465"/>
    </source>
</evidence>
<feature type="domain" description="Schlafen AlbA-2" evidence="1">
    <location>
        <begin position="6"/>
        <end position="117"/>
    </location>
</feature>
<protein>
    <submittedName>
        <fullName evidence="2">DNA binding domain-containing protein</fullName>
    </submittedName>
</protein>
<dbReference type="InterPro" id="IPR036390">
    <property type="entry name" value="WH_DNA-bd_sf"/>
</dbReference>
<sequence>MIIGAESETVEFKQTTGEKKEAMEAISAILNKHCRGTLYFRVDDSGFVKGQQISDSTKKDISRIINDSIEPRITPTIEVLTIEQRNVIKVSFSGHNRPYSVNGRYLIRTGTENRKMSTDELRRLIKNDDYSSKWEEELTDYSYDDLDDNSLQDFFSSAKDCGRLVMDSYDKEKLLSSIDLVKNGCLKNAAYALFGKKAKVGLKLASYATDNKVTITDLKLIEGNIYNLVDKALDYVLNRINWRVEIGTRKREEIPEIPEKAIREIIVNSFAHADYTNSPEIEIGIHPGKIEIYNPGTFPDELTPIDFISKNLPSYKRNRLILDVLFRSRDVEKSGTGFQRVNEYCTQQNVEWTFRKEAYGFFFEFVRTNGQTVVQTNNKLQTQLAENSGNINDKEKPVWTNGQTVVQTIVQTENEISASERMVLDIIRNNEGLSKAEIASRIGKSERSAQRIISSLIKKKLLEPQGANQSRTWRIKE</sequence>
<dbReference type="RefSeq" id="WP_219936333.1">
    <property type="nucleotide sequence ID" value="NZ_JAGFNY010000002.1"/>
</dbReference>
<gene>
    <name evidence="2" type="ORF">J5V48_01730</name>
</gene>
<accession>A0ABS7DEY4</accession>
<dbReference type="InterPro" id="IPR038461">
    <property type="entry name" value="Schlafen_AlbA_2_dom_sf"/>
</dbReference>
<dbReference type="Pfam" id="PF04326">
    <property type="entry name" value="SLFN_AlbA_2"/>
    <property type="match status" value="1"/>
</dbReference>
<organism evidence="2 3">
    <name type="scientific">Succinivibrio faecicola</name>
    <dbReference type="NCBI Taxonomy" id="2820300"/>
    <lineage>
        <taxon>Bacteria</taxon>
        <taxon>Pseudomonadati</taxon>
        <taxon>Pseudomonadota</taxon>
        <taxon>Gammaproteobacteria</taxon>
        <taxon>Aeromonadales</taxon>
        <taxon>Succinivibrionaceae</taxon>
        <taxon>Succinivibrio</taxon>
    </lineage>
</organism>
<dbReference type="Proteomes" id="UP000731465">
    <property type="component" value="Unassembled WGS sequence"/>
</dbReference>
<keyword evidence="3" id="KW-1185">Reference proteome</keyword>
<dbReference type="SUPFAM" id="SSF46785">
    <property type="entry name" value="Winged helix' DNA-binding domain"/>
    <property type="match status" value="1"/>
</dbReference>